<dbReference type="PROSITE" id="PS51061">
    <property type="entry name" value="R3H"/>
    <property type="match status" value="1"/>
</dbReference>
<dbReference type="GO" id="GO:0000289">
    <property type="term" value="P:nuclear-transcribed mRNA poly(A) tail shortening"/>
    <property type="evidence" value="ECO:0007669"/>
    <property type="project" value="TreeGrafter"/>
</dbReference>
<keyword evidence="10" id="KW-0378">Hydrolase</keyword>
<dbReference type="SUPFAM" id="SSF53098">
    <property type="entry name" value="Ribonuclease H-like"/>
    <property type="match status" value="1"/>
</dbReference>
<evidence type="ECO:0000313" key="17">
    <source>
        <dbReference type="EMBL" id="KAJ8038126.1"/>
    </source>
</evidence>
<dbReference type="Pfam" id="PF04857">
    <property type="entry name" value="CAF1"/>
    <property type="match status" value="1"/>
</dbReference>
<dbReference type="InterPro" id="IPR034042">
    <property type="entry name" value="PARN_R3H"/>
</dbReference>
<evidence type="ECO:0000256" key="11">
    <source>
        <dbReference type="ARBA" id="ARBA00022839"/>
    </source>
</evidence>
<evidence type="ECO:0000313" key="18">
    <source>
        <dbReference type="Proteomes" id="UP001152320"/>
    </source>
</evidence>
<evidence type="ECO:0000256" key="6">
    <source>
        <dbReference type="ARBA" id="ARBA00015918"/>
    </source>
</evidence>
<protein>
    <recommendedName>
        <fullName evidence="6">Poly(A)-specific ribonuclease PARN</fullName>
        <ecNumber evidence="5">3.1.13.4</ecNumber>
    </recommendedName>
    <alternativeName>
        <fullName evidence="14">Polyadenylate-specific ribonuclease</fullName>
    </alternativeName>
</protein>
<dbReference type="CDD" id="cd02637">
    <property type="entry name" value="R3H_PARN"/>
    <property type="match status" value="1"/>
</dbReference>
<dbReference type="InterPro" id="IPR006941">
    <property type="entry name" value="RNase_CAF1"/>
</dbReference>
<dbReference type="OrthoDB" id="1432093at2759"/>
<dbReference type="Proteomes" id="UP001152320">
    <property type="component" value="Chromosome 8"/>
</dbReference>
<dbReference type="GO" id="GO:0005634">
    <property type="term" value="C:nucleus"/>
    <property type="evidence" value="ECO:0007669"/>
    <property type="project" value="UniProtKB-SubCell"/>
</dbReference>
<dbReference type="GO" id="GO:1990431">
    <property type="term" value="P:priRNA 3'-end processing"/>
    <property type="evidence" value="ECO:0007669"/>
    <property type="project" value="TreeGrafter"/>
</dbReference>
<dbReference type="EC" id="3.1.13.4" evidence="5"/>
<dbReference type="PANTHER" id="PTHR15092:SF44">
    <property type="entry name" value="POLY(A)-SPECIFIC RIBONUCLEASE PARN"/>
    <property type="match status" value="1"/>
</dbReference>
<dbReference type="CDD" id="cd12428">
    <property type="entry name" value="RRM_PARN"/>
    <property type="match status" value="1"/>
</dbReference>
<reference evidence="17" key="1">
    <citation type="submission" date="2021-10" db="EMBL/GenBank/DDBJ databases">
        <title>Tropical sea cucumber genome reveals ecological adaptation and Cuvierian tubules defense mechanism.</title>
        <authorList>
            <person name="Chen T."/>
        </authorList>
    </citation>
    <scope>NUCLEOTIDE SEQUENCE</scope>
    <source>
        <strain evidence="17">Nanhai2018</strain>
        <tissue evidence="17">Muscle</tissue>
    </source>
</reference>
<dbReference type="AlphaFoldDB" id="A0A9Q1C3T0"/>
<keyword evidence="8" id="KW-0540">Nuclease</keyword>
<evidence type="ECO:0000256" key="1">
    <source>
        <dbReference type="ARBA" id="ARBA00001663"/>
    </source>
</evidence>
<evidence type="ECO:0000256" key="8">
    <source>
        <dbReference type="ARBA" id="ARBA00022722"/>
    </source>
</evidence>
<name>A0A9Q1C3T0_HOLLE</name>
<dbReference type="EMBL" id="JAIZAY010000008">
    <property type="protein sequence ID" value="KAJ8038126.1"/>
    <property type="molecule type" value="Genomic_DNA"/>
</dbReference>
<evidence type="ECO:0000256" key="10">
    <source>
        <dbReference type="ARBA" id="ARBA00022801"/>
    </source>
</evidence>
<keyword evidence="11" id="KW-0269">Exonuclease</keyword>
<gene>
    <name evidence="17" type="ORF">HOLleu_19113</name>
</gene>
<organism evidence="17 18">
    <name type="scientific">Holothuria leucospilota</name>
    <name type="common">Black long sea cucumber</name>
    <name type="synonym">Mertensiothuria leucospilota</name>
    <dbReference type="NCBI Taxonomy" id="206669"/>
    <lineage>
        <taxon>Eukaryota</taxon>
        <taxon>Metazoa</taxon>
        <taxon>Echinodermata</taxon>
        <taxon>Eleutherozoa</taxon>
        <taxon>Echinozoa</taxon>
        <taxon>Holothuroidea</taxon>
        <taxon>Aspidochirotacea</taxon>
        <taxon>Aspidochirotida</taxon>
        <taxon>Holothuriidae</taxon>
        <taxon>Holothuria</taxon>
    </lineage>
</organism>
<feature type="compositionally biased region" description="Basic and acidic residues" evidence="15">
    <location>
        <begin position="539"/>
        <end position="555"/>
    </location>
</feature>
<dbReference type="InterPro" id="IPR012337">
    <property type="entry name" value="RNaseH-like_sf"/>
</dbReference>
<dbReference type="SUPFAM" id="SSF82708">
    <property type="entry name" value="R3H domain"/>
    <property type="match status" value="1"/>
</dbReference>
<evidence type="ECO:0000256" key="2">
    <source>
        <dbReference type="ARBA" id="ARBA00004123"/>
    </source>
</evidence>
<dbReference type="PANTHER" id="PTHR15092">
    <property type="entry name" value="POLY A -SPECIFIC RIBONUCLEASE/TARGET OF EGR1, MEMBER 1"/>
    <property type="match status" value="1"/>
</dbReference>
<dbReference type="GO" id="GO:0005737">
    <property type="term" value="C:cytoplasm"/>
    <property type="evidence" value="ECO:0007669"/>
    <property type="project" value="UniProtKB-SubCell"/>
</dbReference>
<evidence type="ECO:0000256" key="12">
    <source>
        <dbReference type="ARBA" id="ARBA00022884"/>
    </source>
</evidence>
<accession>A0A9Q1C3T0</accession>
<dbReference type="GO" id="GO:0003723">
    <property type="term" value="F:RNA binding"/>
    <property type="evidence" value="ECO:0007669"/>
    <property type="project" value="UniProtKB-KW"/>
</dbReference>
<keyword evidence="9" id="KW-0479">Metal-binding</keyword>
<sequence length="582" mass="65870">MEVTRHNFAEACALLSEALDKASFVAIDGEFTGLHCKHKPNLFDSLEERYHKMRTGSLDFLLVQFGLCVFKYDGEKSRYTAYPFSFYVFPRPVNRHAPDVRFLCQSSSIDFLASHNFDFNKVFRDGIPFLTSLDQERLKELVLERHSQTEMANIASTTEKSPKFVSPPTNKALVDVPEEEKEFLERVCKDVEMFLQDDKQPHLSLEPCNGFKRKLIYQTVYAKYPKGVHLDSLPVENSRLKYICVSRASEEEKKKIDQLKLQTALDEVDEAAGFAKVIQMLSASKRTIVGHNMMLDVMHTLHQFSGPLPETLDDFKAMTNCVFNKIIDTKVLATSHPLKDLLPFSSLGDLKNSLSQTPFQVPKIVMAKNFPEYSAETEQLHEAGYDAYITGLCFATMANYLGSLVKTPPKGGRVSPTSHLMEPFMNKLAVHMINELPYINITGLDLQPDRSHVFYVTFPAEWKMSDIHNLFSSVGPVMISWINDCSAYVALNRRDLIRSVADIPSSPNHTIMGYAEYKQQVEYMTAPFPPEVASAPQPDEPKVEVRGVKRSHDSIQEVDGPDDEVAELTQGESKKQKAMNPK</sequence>
<evidence type="ECO:0000256" key="13">
    <source>
        <dbReference type="ARBA" id="ARBA00023242"/>
    </source>
</evidence>
<feature type="region of interest" description="Disordered" evidence="15">
    <location>
        <begin position="529"/>
        <end position="582"/>
    </location>
</feature>
<evidence type="ECO:0000256" key="3">
    <source>
        <dbReference type="ARBA" id="ARBA00004496"/>
    </source>
</evidence>
<evidence type="ECO:0000256" key="7">
    <source>
        <dbReference type="ARBA" id="ARBA00022490"/>
    </source>
</evidence>
<dbReference type="GO" id="GO:1990432">
    <property type="term" value="P:siRNA 3'-end processing"/>
    <property type="evidence" value="ECO:0007669"/>
    <property type="project" value="TreeGrafter"/>
</dbReference>
<evidence type="ECO:0000256" key="4">
    <source>
        <dbReference type="ARBA" id="ARBA00008372"/>
    </source>
</evidence>
<dbReference type="InterPro" id="IPR051181">
    <property type="entry name" value="CAF1_poly(A)_ribonucleases"/>
</dbReference>
<dbReference type="Gene3D" id="3.30.420.10">
    <property type="entry name" value="Ribonuclease H-like superfamily/Ribonuclease H"/>
    <property type="match status" value="2"/>
</dbReference>
<comment type="caution">
    <text evidence="17">The sequence shown here is derived from an EMBL/GenBank/DDBJ whole genome shotgun (WGS) entry which is preliminary data.</text>
</comment>
<dbReference type="GO" id="GO:0004535">
    <property type="term" value="F:poly(A)-specific ribonuclease activity"/>
    <property type="evidence" value="ECO:0007669"/>
    <property type="project" value="UniProtKB-EC"/>
</dbReference>
<dbReference type="FunFam" id="3.30.420.10:FF:000035">
    <property type="entry name" value="Poly(A)-specific ribonuclease PARN"/>
    <property type="match status" value="1"/>
</dbReference>
<keyword evidence="18" id="KW-1185">Reference proteome</keyword>
<keyword evidence="12" id="KW-0694">RNA-binding</keyword>
<comment type="similarity">
    <text evidence="4">Belongs to the CAF1 family.</text>
</comment>
<evidence type="ECO:0000256" key="14">
    <source>
        <dbReference type="ARBA" id="ARBA00031923"/>
    </source>
</evidence>
<feature type="domain" description="R3H" evidence="16">
    <location>
        <begin position="181"/>
        <end position="249"/>
    </location>
</feature>
<dbReference type="InterPro" id="IPR012677">
    <property type="entry name" value="Nucleotide-bd_a/b_plait_sf"/>
</dbReference>
<evidence type="ECO:0000259" key="16">
    <source>
        <dbReference type="PROSITE" id="PS51061"/>
    </source>
</evidence>
<dbReference type="InterPro" id="IPR036867">
    <property type="entry name" value="R3H_dom_sf"/>
</dbReference>
<keyword evidence="13" id="KW-0539">Nucleus</keyword>
<dbReference type="SUPFAM" id="SSF54928">
    <property type="entry name" value="RNA-binding domain, RBD"/>
    <property type="match status" value="1"/>
</dbReference>
<dbReference type="InterPro" id="IPR001374">
    <property type="entry name" value="R3H_dom"/>
</dbReference>
<proteinExistence type="inferred from homology"/>
<dbReference type="Gene3D" id="3.30.70.330">
    <property type="match status" value="1"/>
</dbReference>
<dbReference type="InterPro" id="IPR036397">
    <property type="entry name" value="RNaseH_sf"/>
</dbReference>
<comment type="catalytic activity">
    <reaction evidence="1">
        <text>Exonucleolytic cleavage of poly(A) to 5'-AMP.</text>
        <dbReference type="EC" id="3.1.13.4"/>
    </reaction>
</comment>
<dbReference type="InterPro" id="IPR035979">
    <property type="entry name" value="RBD_domain_sf"/>
</dbReference>
<comment type="subcellular location">
    <subcellularLocation>
        <location evidence="3">Cytoplasm</location>
    </subcellularLocation>
    <subcellularLocation>
        <location evidence="2">Nucleus</location>
    </subcellularLocation>
</comment>
<keyword evidence="7" id="KW-0963">Cytoplasm</keyword>
<evidence type="ECO:0000256" key="15">
    <source>
        <dbReference type="SAM" id="MobiDB-lite"/>
    </source>
</evidence>
<dbReference type="InterPro" id="IPR014789">
    <property type="entry name" value="PolyA-riboNase_RNA-binding"/>
</dbReference>
<evidence type="ECO:0000256" key="9">
    <source>
        <dbReference type="ARBA" id="ARBA00022723"/>
    </source>
</evidence>
<evidence type="ECO:0000256" key="5">
    <source>
        <dbReference type="ARBA" id="ARBA00012161"/>
    </source>
</evidence>
<dbReference type="Pfam" id="PF08675">
    <property type="entry name" value="RNA_bind"/>
    <property type="match status" value="1"/>
</dbReference>
<dbReference type="GO" id="GO:0046872">
    <property type="term" value="F:metal ion binding"/>
    <property type="evidence" value="ECO:0007669"/>
    <property type="project" value="UniProtKB-KW"/>
</dbReference>